<comment type="similarity">
    <text evidence="10">Belongs to the protein kinase superfamily. CAMK Ser/Thr protein kinase family. DAP kinase subfamily.</text>
</comment>
<evidence type="ECO:0000256" key="7">
    <source>
        <dbReference type="ARBA" id="ARBA00022840"/>
    </source>
</evidence>
<keyword evidence="4" id="KW-0808">Transferase</keyword>
<evidence type="ECO:0000256" key="2">
    <source>
        <dbReference type="ARBA" id="ARBA00022527"/>
    </source>
</evidence>
<dbReference type="SUPFAM" id="SSF56112">
    <property type="entry name" value="Protein kinase-like (PK-like)"/>
    <property type="match status" value="1"/>
</dbReference>
<dbReference type="Gene3D" id="3.30.200.20">
    <property type="entry name" value="Phosphorylase Kinase, domain 1"/>
    <property type="match status" value="1"/>
</dbReference>
<evidence type="ECO:0000256" key="1">
    <source>
        <dbReference type="ARBA" id="ARBA00012513"/>
    </source>
</evidence>
<dbReference type="FunFam" id="3.30.200.20:FF:000175">
    <property type="entry name" value="Serine/threonine-protein kinase 17B"/>
    <property type="match status" value="1"/>
</dbReference>
<dbReference type="PROSITE" id="PS00108">
    <property type="entry name" value="PROTEIN_KINASE_ST"/>
    <property type="match status" value="1"/>
</dbReference>
<feature type="domain" description="Protein kinase" evidence="12">
    <location>
        <begin position="49"/>
        <end position="307"/>
    </location>
</feature>
<evidence type="ECO:0000313" key="13">
    <source>
        <dbReference type="EMBL" id="JAT22078.1"/>
    </source>
</evidence>
<evidence type="ECO:0000256" key="10">
    <source>
        <dbReference type="ARBA" id="ARBA00060827"/>
    </source>
</evidence>
<dbReference type="SMART" id="SM00220">
    <property type="entry name" value="S_TKc"/>
    <property type="match status" value="1"/>
</dbReference>
<keyword evidence="6" id="KW-0418">Kinase</keyword>
<gene>
    <name evidence="13" type="ORF">g.8093</name>
</gene>
<dbReference type="GO" id="GO:0043065">
    <property type="term" value="P:positive regulation of apoptotic process"/>
    <property type="evidence" value="ECO:0007669"/>
    <property type="project" value="TreeGrafter"/>
</dbReference>
<name>A0A1B6LEG9_9HEMI</name>
<comment type="catalytic activity">
    <reaction evidence="9">
        <text>L-seryl-[protein] + ATP = O-phospho-L-seryl-[protein] + ADP + H(+)</text>
        <dbReference type="Rhea" id="RHEA:17989"/>
        <dbReference type="Rhea" id="RHEA-COMP:9863"/>
        <dbReference type="Rhea" id="RHEA-COMP:11604"/>
        <dbReference type="ChEBI" id="CHEBI:15378"/>
        <dbReference type="ChEBI" id="CHEBI:29999"/>
        <dbReference type="ChEBI" id="CHEBI:30616"/>
        <dbReference type="ChEBI" id="CHEBI:83421"/>
        <dbReference type="ChEBI" id="CHEBI:456216"/>
        <dbReference type="EC" id="2.7.11.1"/>
    </reaction>
</comment>
<protein>
    <recommendedName>
        <fullName evidence="1">non-specific serine/threonine protein kinase</fullName>
        <ecNumber evidence="1">2.7.11.1</ecNumber>
    </recommendedName>
</protein>
<accession>A0A1B6LEG9</accession>
<evidence type="ECO:0000256" key="11">
    <source>
        <dbReference type="SAM" id="MobiDB-lite"/>
    </source>
</evidence>
<proteinExistence type="inferred from homology"/>
<keyword evidence="5" id="KW-0547">Nucleotide-binding</keyword>
<dbReference type="EC" id="2.7.11.1" evidence="1"/>
<feature type="region of interest" description="Disordered" evidence="11">
    <location>
        <begin position="318"/>
        <end position="378"/>
    </location>
</feature>
<evidence type="ECO:0000259" key="12">
    <source>
        <dbReference type="PROSITE" id="PS50011"/>
    </source>
</evidence>
<dbReference type="CDD" id="cd14106">
    <property type="entry name" value="STKc_DRAK"/>
    <property type="match status" value="1"/>
</dbReference>
<dbReference type="PANTHER" id="PTHR24342">
    <property type="entry name" value="SERINE/THREONINE-PROTEIN KINASE 17"/>
    <property type="match status" value="1"/>
</dbReference>
<dbReference type="PROSITE" id="PS50011">
    <property type="entry name" value="PROTEIN_KINASE_DOM"/>
    <property type="match status" value="1"/>
</dbReference>
<dbReference type="InterPro" id="IPR011009">
    <property type="entry name" value="Kinase-like_dom_sf"/>
</dbReference>
<dbReference type="GO" id="GO:0005634">
    <property type="term" value="C:nucleus"/>
    <property type="evidence" value="ECO:0007669"/>
    <property type="project" value="TreeGrafter"/>
</dbReference>
<dbReference type="EMBL" id="GEBQ01017899">
    <property type="protein sequence ID" value="JAT22078.1"/>
    <property type="molecule type" value="Transcribed_RNA"/>
</dbReference>
<evidence type="ECO:0000256" key="4">
    <source>
        <dbReference type="ARBA" id="ARBA00022679"/>
    </source>
</evidence>
<dbReference type="GO" id="GO:0035556">
    <property type="term" value="P:intracellular signal transduction"/>
    <property type="evidence" value="ECO:0007669"/>
    <property type="project" value="TreeGrafter"/>
</dbReference>
<dbReference type="InterPro" id="IPR000719">
    <property type="entry name" value="Prot_kinase_dom"/>
</dbReference>
<reference evidence="13" key="1">
    <citation type="submission" date="2015-11" db="EMBL/GenBank/DDBJ databases">
        <title>De novo transcriptome assembly of four potential Pierce s Disease insect vectors from Arizona vineyards.</title>
        <authorList>
            <person name="Tassone E.E."/>
        </authorList>
    </citation>
    <scope>NUCLEOTIDE SEQUENCE</scope>
</reference>
<comment type="catalytic activity">
    <reaction evidence="8">
        <text>L-threonyl-[protein] + ATP = O-phospho-L-threonyl-[protein] + ADP + H(+)</text>
        <dbReference type="Rhea" id="RHEA:46608"/>
        <dbReference type="Rhea" id="RHEA-COMP:11060"/>
        <dbReference type="Rhea" id="RHEA-COMP:11605"/>
        <dbReference type="ChEBI" id="CHEBI:15378"/>
        <dbReference type="ChEBI" id="CHEBI:30013"/>
        <dbReference type="ChEBI" id="CHEBI:30616"/>
        <dbReference type="ChEBI" id="CHEBI:61977"/>
        <dbReference type="ChEBI" id="CHEBI:456216"/>
        <dbReference type="EC" id="2.7.11.1"/>
    </reaction>
</comment>
<dbReference type="GO" id="GO:0005524">
    <property type="term" value="F:ATP binding"/>
    <property type="evidence" value="ECO:0007669"/>
    <property type="project" value="UniProtKB-KW"/>
</dbReference>
<dbReference type="InterPro" id="IPR008271">
    <property type="entry name" value="Ser/Thr_kinase_AS"/>
</dbReference>
<keyword evidence="2" id="KW-0723">Serine/threonine-protein kinase</keyword>
<evidence type="ECO:0000256" key="5">
    <source>
        <dbReference type="ARBA" id="ARBA00022741"/>
    </source>
</evidence>
<keyword evidence="7" id="KW-0067">ATP-binding</keyword>
<evidence type="ECO:0000256" key="8">
    <source>
        <dbReference type="ARBA" id="ARBA00047899"/>
    </source>
</evidence>
<keyword evidence="3" id="KW-0597">Phosphoprotein</keyword>
<evidence type="ECO:0000256" key="3">
    <source>
        <dbReference type="ARBA" id="ARBA00022553"/>
    </source>
</evidence>
<evidence type="ECO:0000256" key="6">
    <source>
        <dbReference type="ARBA" id="ARBA00022777"/>
    </source>
</evidence>
<organism evidence="13">
    <name type="scientific">Graphocephala atropunctata</name>
    <dbReference type="NCBI Taxonomy" id="36148"/>
    <lineage>
        <taxon>Eukaryota</taxon>
        <taxon>Metazoa</taxon>
        <taxon>Ecdysozoa</taxon>
        <taxon>Arthropoda</taxon>
        <taxon>Hexapoda</taxon>
        <taxon>Insecta</taxon>
        <taxon>Pterygota</taxon>
        <taxon>Neoptera</taxon>
        <taxon>Paraneoptera</taxon>
        <taxon>Hemiptera</taxon>
        <taxon>Auchenorrhyncha</taxon>
        <taxon>Membracoidea</taxon>
        <taxon>Cicadellidae</taxon>
        <taxon>Cicadellinae</taxon>
        <taxon>Cicadellini</taxon>
        <taxon>Graphocephala</taxon>
    </lineage>
</organism>
<dbReference type="Gene3D" id="1.10.510.10">
    <property type="entry name" value="Transferase(Phosphotransferase) domain 1"/>
    <property type="match status" value="1"/>
</dbReference>
<sequence>MREVFALSATDPNANMSPVVVSPQPGYLELSQEQTKRLIRTEPIEEHYEVEDQPFARGKYATVRRCRDRKTGRQYAAKFLRKRRRSTDLRPEILHEVAVLEACRETPRVVRLHEVFESTHEMVLLLELACGGELQMLLDKDEVPSERQVVRLMRQILDGLVYLHDINVAHLDIKPQNLVLTGQFPDCEVKLCDFGISRYLSQGVDVREILGTPDYVAPEVLNYEPISLATDMWSVGVLVYVLLTGCSPFGGDTKQETFCNIAQCRLDFPDDLFEDISEDAKDFMRKLMVKNPSNRLSAKECLQQPWFTREPCDLKSSTILSVESKPTKPRTPVPSKRPIPTSEECGENINTSTFIPKSKPHETPLKESSCSTPVSKPMEVNANKGLSVERRKSFMKNMESLVEKLEDKKEVDNGPNKNKVPTQEKLTEATELRLTKVDSFRSMTRASGMQTMPVSGFLRYNRNTHMDQPSTYHHNREVDRESVFKFRRVFIINDIEDHSPPPSINGSLSSDNSSISDSNSDTVSEMSIDSSSDRSSIISLDDSFDFPFGKGLGHSRHYSSCFNVWEASKNSRIPPRMFPRECNGSFARALSRFATQTEDVKEGAFIRQRKTLTVFNGGSPTTSTPNGKKCVGLELMRERNGNIVVIREVKAINGSRYPRCSEVKCESLQSRIRKLQVQNGLKTELSKDHYNIF</sequence>
<dbReference type="PANTHER" id="PTHR24342:SF12">
    <property type="entry name" value="DEATH-ASSOCIATED PROTEIN KINASE RELATED"/>
    <property type="match status" value="1"/>
</dbReference>
<dbReference type="AlphaFoldDB" id="A0A1B6LEG9"/>
<feature type="region of interest" description="Disordered" evidence="11">
    <location>
        <begin position="500"/>
        <end position="528"/>
    </location>
</feature>
<dbReference type="GO" id="GO:0004674">
    <property type="term" value="F:protein serine/threonine kinase activity"/>
    <property type="evidence" value="ECO:0007669"/>
    <property type="project" value="UniProtKB-KW"/>
</dbReference>
<evidence type="ECO:0000256" key="9">
    <source>
        <dbReference type="ARBA" id="ARBA00048679"/>
    </source>
</evidence>
<dbReference type="Pfam" id="PF00069">
    <property type="entry name" value="Pkinase"/>
    <property type="match status" value="1"/>
</dbReference>
<feature type="compositionally biased region" description="Low complexity" evidence="11">
    <location>
        <begin position="504"/>
        <end position="528"/>
    </location>
</feature>